<keyword evidence="7" id="KW-0472">Membrane</keyword>
<dbReference type="Pfam" id="PF04888">
    <property type="entry name" value="SseC"/>
    <property type="match status" value="1"/>
</dbReference>
<dbReference type="GO" id="GO:0016020">
    <property type="term" value="C:membrane"/>
    <property type="evidence" value="ECO:0007669"/>
    <property type="project" value="InterPro"/>
</dbReference>
<dbReference type="EMBL" id="MRUL01000002">
    <property type="protein sequence ID" value="OON41085.1"/>
    <property type="molecule type" value="Genomic_DNA"/>
</dbReference>
<comment type="caution">
    <text evidence="9">The sequence shown here is derived from an EMBL/GenBank/DDBJ whole genome shotgun (WGS) entry which is preliminary data.</text>
</comment>
<evidence type="ECO:0000256" key="7">
    <source>
        <dbReference type="SAM" id="Phobius"/>
    </source>
</evidence>
<evidence type="ECO:0000313" key="10">
    <source>
        <dbReference type="Proteomes" id="UP000190667"/>
    </source>
</evidence>
<dbReference type="GO" id="GO:0033644">
    <property type="term" value="C:host cell membrane"/>
    <property type="evidence" value="ECO:0007669"/>
    <property type="project" value="UniProtKB-SubCell"/>
</dbReference>
<organism evidence="9 10">
    <name type="scientific">Izhakiella australiensis</name>
    <dbReference type="NCBI Taxonomy" id="1926881"/>
    <lineage>
        <taxon>Bacteria</taxon>
        <taxon>Pseudomonadati</taxon>
        <taxon>Pseudomonadota</taxon>
        <taxon>Gammaproteobacteria</taxon>
        <taxon>Enterobacterales</taxon>
        <taxon>Erwiniaceae</taxon>
        <taxon>Izhakiella</taxon>
    </lineage>
</organism>
<evidence type="ECO:0000259" key="8">
    <source>
        <dbReference type="Pfam" id="PF04888"/>
    </source>
</evidence>
<keyword evidence="2" id="KW-1043">Host membrane</keyword>
<feature type="transmembrane region" description="Helical" evidence="7">
    <location>
        <begin position="421"/>
        <end position="442"/>
    </location>
</feature>
<evidence type="ECO:0000256" key="5">
    <source>
        <dbReference type="SAM" id="Coils"/>
    </source>
</evidence>
<keyword evidence="10" id="KW-1185">Reference proteome</keyword>
<feature type="coiled-coil region" evidence="5">
    <location>
        <begin position="126"/>
        <end position="211"/>
    </location>
</feature>
<dbReference type="OrthoDB" id="6623144at2"/>
<feature type="region of interest" description="Disordered" evidence="6">
    <location>
        <begin position="57"/>
        <end position="79"/>
    </location>
</feature>
<dbReference type="STRING" id="1926881.BTJ39_03700"/>
<gene>
    <name evidence="9" type="ORF">BTJ39_03700</name>
</gene>
<evidence type="ECO:0000256" key="6">
    <source>
        <dbReference type="SAM" id="MobiDB-lite"/>
    </source>
</evidence>
<evidence type="ECO:0000256" key="4">
    <source>
        <dbReference type="ARBA" id="ARBA00035640"/>
    </source>
</evidence>
<feature type="coiled-coil region" evidence="5">
    <location>
        <begin position="298"/>
        <end position="328"/>
    </location>
</feature>
<feature type="domain" description="Translocator protein BipB-like C-terminal" evidence="8">
    <location>
        <begin position="274"/>
        <end position="595"/>
    </location>
</feature>
<name>A0A1S8YQE6_9GAMM</name>
<dbReference type="Gene3D" id="1.20.120.330">
    <property type="entry name" value="Nucleotidyltransferases domain 2"/>
    <property type="match status" value="1"/>
</dbReference>
<evidence type="ECO:0000256" key="2">
    <source>
        <dbReference type="ARBA" id="ARBA00022870"/>
    </source>
</evidence>
<reference evidence="9 10" key="1">
    <citation type="submission" date="2016-12" db="EMBL/GenBank/DDBJ databases">
        <title>Izhakiella australiana sp. nov. of genus Izhakiella isolated from Australian desert.</title>
        <authorList>
            <person name="Ji M."/>
        </authorList>
    </citation>
    <scope>NUCLEOTIDE SEQUENCE [LARGE SCALE GENOMIC DNA]</scope>
    <source>
        <strain evidence="9 10">D4N98</strain>
    </source>
</reference>
<comment type="similarity">
    <text evidence="4">Belongs to the SctE/SipB/YopB family.</text>
</comment>
<dbReference type="PRINTS" id="PR01375">
    <property type="entry name" value="BACINVASINB"/>
</dbReference>
<keyword evidence="7" id="KW-0812">Transmembrane</keyword>
<dbReference type="GO" id="GO:0005576">
    <property type="term" value="C:extracellular region"/>
    <property type="evidence" value="ECO:0007669"/>
    <property type="project" value="InterPro"/>
</dbReference>
<accession>A0A1S8YQE6</accession>
<comment type="subcellular location">
    <subcellularLocation>
        <location evidence="1">Host membrane</location>
        <topology evidence="1">Multi-pass membrane protein</topology>
    </subcellularLocation>
</comment>
<dbReference type="InterPro" id="IPR003895">
    <property type="entry name" value="T3SS_SctE/BipB"/>
</dbReference>
<keyword evidence="5" id="KW-0175">Coiled coil</keyword>
<evidence type="ECO:0000256" key="3">
    <source>
        <dbReference type="ARBA" id="ARBA00023026"/>
    </source>
</evidence>
<keyword evidence="7" id="KW-1133">Transmembrane helix</keyword>
<dbReference type="InterPro" id="IPR006972">
    <property type="entry name" value="BipB-like_C"/>
</dbReference>
<feature type="transmembrane region" description="Helical" evidence="7">
    <location>
        <begin position="335"/>
        <end position="368"/>
    </location>
</feature>
<sequence>MSGITNISSQPLNIPLNYDEPVSSTVESGGIFKLDPDQAAAAKKIIEEKIITESDRGQNGTIKPYLAPPKLSQTDTGKSTSVKSYNELMAELVVLLGEKAMDELQLRMDMYTRFSKSMGNASKETLEQIDTESKKYDEAKKSYEQAQLNQAASQEKLNALEQQKANDEKTLAQLEKDHQQAIQNGSSQDDIAKLASSIQDVKQKINSLSGQISNEKTVLGNLNKDVSQAKTARDNAASAMKNALDYLDRLNKKSASAQDIITEGKKTTQTAALLMAQIIAIMGESSEESLRANIEFSRKVQQAQQEKLRSDAEEVEAQQRKAKEMQETMGCIGKILGAIITVVSVVAAVFTGGASLAIAAIGLALMVSDEIYQKVTGNESFMSAALKPVLEHVIMPVIQAMADVISKVLVKFGMDPDTAQIVSTVLAVAIFVVVMILGAVLLKKLPVDKLMSAAGKMLGQAFKGLTSAMKNAVTAVDDVITRMTQPLTRFLSQLMGNEVKVKQMANLMALSGDVLQGVNAGVNAGGSISAGVFEKKASDVMAEITLLLSASKIMQRFDKQIVDVFSAVIEKTNQMLIASSDMANAELAAGRAVLARTRA</sequence>
<evidence type="ECO:0000256" key="1">
    <source>
        <dbReference type="ARBA" id="ARBA00004301"/>
    </source>
</evidence>
<keyword evidence="3" id="KW-0843">Virulence</keyword>
<protein>
    <recommendedName>
        <fullName evidence="8">Translocator protein BipB-like C-terminal domain-containing protein</fullName>
    </recommendedName>
</protein>
<dbReference type="AlphaFoldDB" id="A0A1S8YQE6"/>
<dbReference type="RefSeq" id="WP_078001328.1">
    <property type="nucleotide sequence ID" value="NZ_MRUL01000002.1"/>
</dbReference>
<dbReference type="Proteomes" id="UP000190667">
    <property type="component" value="Unassembled WGS sequence"/>
</dbReference>
<proteinExistence type="inferred from homology"/>
<evidence type="ECO:0000313" key="9">
    <source>
        <dbReference type="EMBL" id="OON41085.1"/>
    </source>
</evidence>